<dbReference type="Gene3D" id="1.50.10.10">
    <property type="match status" value="1"/>
</dbReference>
<evidence type="ECO:0000313" key="8">
    <source>
        <dbReference type="EMBL" id="EFH11003.1"/>
    </source>
</evidence>
<evidence type="ECO:0000256" key="3">
    <source>
        <dbReference type="ARBA" id="ARBA00012601"/>
    </source>
</evidence>
<comment type="similarity">
    <text evidence="2">Belongs to the glycosyl hydrolase 8 (cellulase D) family.</text>
</comment>
<dbReference type="Proteomes" id="UP000005324">
    <property type="component" value="Unassembled WGS sequence"/>
</dbReference>
<dbReference type="GO" id="GO:0008810">
    <property type="term" value="F:cellulase activity"/>
    <property type="evidence" value="ECO:0007669"/>
    <property type="project" value="UniProtKB-EC"/>
</dbReference>
<comment type="catalytic activity">
    <reaction evidence="1">
        <text>Endohydrolysis of (1-&gt;4)-beta-D-glucosidic linkages in cellulose, lichenin and cereal beta-D-glucans.</text>
        <dbReference type="EC" id="3.2.1.4"/>
    </reaction>
</comment>
<feature type="non-terminal residue" evidence="8">
    <location>
        <position position="298"/>
    </location>
</feature>
<dbReference type="EC" id="3.2.1.4" evidence="3"/>
<keyword evidence="9" id="KW-1185">Reference proteome</keyword>
<protein>
    <recommendedName>
        <fullName evidence="3">cellulase</fullName>
        <ecNumber evidence="3">3.2.1.4</ecNumber>
    </recommendedName>
</protein>
<reference evidence="8 9" key="1">
    <citation type="submission" date="2010-04" db="EMBL/GenBank/DDBJ databases">
        <authorList>
            <person name="Qin X."/>
            <person name="Bachman B."/>
            <person name="Battles P."/>
            <person name="Bell A."/>
            <person name="Bess C."/>
            <person name="Bickham C."/>
            <person name="Chaboub L."/>
            <person name="Chen D."/>
            <person name="Coyle M."/>
            <person name="Deiros D.R."/>
            <person name="Dinh H."/>
            <person name="Forbes L."/>
            <person name="Fowler G."/>
            <person name="Francisco L."/>
            <person name="Fu Q."/>
            <person name="Gubbala S."/>
            <person name="Hale W."/>
            <person name="Han Y."/>
            <person name="Hemphill L."/>
            <person name="Highlander S.K."/>
            <person name="Hirani K."/>
            <person name="Hogues M."/>
            <person name="Jackson L."/>
            <person name="Jakkamsetti A."/>
            <person name="Javaid M."/>
            <person name="Jiang H."/>
            <person name="Korchina V."/>
            <person name="Kovar C."/>
            <person name="Lara F."/>
            <person name="Lee S."/>
            <person name="Mata R."/>
            <person name="Mathew T."/>
            <person name="Moen C."/>
            <person name="Morales K."/>
            <person name="Munidasa M."/>
            <person name="Nazareth L."/>
            <person name="Ngo R."/>
            <person name="Nguyen L."/>
            <person name="Okwuonu G."/>
            <person name="Ongeri F."/>
            <person name="Patil S."/>
            <person name="Petrosino J."/>
            <person name="Pham C."/>
            <person name="Pham P."/>
            <person name="Pu L.-L."/>
            <person name="Puazo M."/>
            <person name="Raj R."/>
            <person name="Reid J."/>
            <person name="Rouhana J."/>
            <person name="Saada N."/>
            <person name="Shang Y."/>
            <person name="Simmons D."/>
            <person name="Thornton R."/>
            <person name="Warren J."/>
            <person name="Weissenberger G."/>
            <person name="Zhang J."/>
            <person name="Zhang L."/>
            <person name="Zhou C."/>
            <person name="Zhu D."/>
            <person name="Muzny D."/>
            <person name="Worley K."/>
            <person name="Gibbs R."/>
        </authorList>
    </citation>
    <scope>NUCLEOTIDE SEQUENCE [LARGE SCALE GENOMIC DNA]</scope>
    <source>
        <strain evidence="8 9">ATCC 49957</strain>
    </source>
</reference>
<dbReference type="GO" id="GO:0030245">
    <property type="term" value="P:cellulose catabolic process"/>
    <property type="evidence" value="ECO:0007669"/>
    <property type="project" value="UniProtKB-KW"/>
</dbReference>
<name>D5RNW7_9PROT</name>
<dbReference type="RefSeq" id="WP_007006372.1">
    <property type="nucleotide sequence ID" value="NZ_GG771043.1"/>
</dbReference>
<evidence type="ECO:0000256" key="5">
    <source>
        <dbReference type="ARBA" id="ARBA00023001"/>
    </source>
</evidence>
<evidence type="ECO:0000313" key="9">
    <source>
        <dbReference type="Proteomes" id="UP000005324"/>
    </source>
</evidence>
<comment type="caution">
    <text evidence="8">The sequence shown here is derived from an EMBL/GenBank/DDBJ whole genome shotgun (WGS) entry which is preliminary data.</text>
</comment>
<keyword evidence="7" id="KW-0624">Polysaccharide degradation</keyword>
<dbReference type="PRINTS" id="PR00735">
    <property type="entry name" value="GLHYDRLASE8"/>
</dbReference>
<organism evidence="8 9">
    <name type="scientific">Pseudoroseomonas cervicalis ATCC 49957</name>
    <dbReference type="NCBI Taxonomy" id="525371"/>
    <lineage>
        <taxon>Bacteria</taxon>
        <taxon>Pseudomonadati</taxon>
        <taxon>Pseudomonadota</taxon>
        <taxon>Alphaproteobacteria</taxon>
        <taxon>Acetobacterales</taxon>
        <taxon>Roseomonadaceae</taxon>
        <taxon>Roseomonas</taxon>
    </lineage>
</organism>
<keyword evidence="4 8" id="KW-0378">Hydrolase</keyword>
<sequence length="298" mass="32947">MARKQPRCRCRPSPPRRRLLLTAGAGLLALTLPEGGGFDLAAEWQDFRRRHVSPEGRILDDGQGGISHSEGQGYGLLLALEAGDRASFERIAAWTATALRRPGDALHAWRHAPGLPPDSNNASDGDLLIAWALLQGAARWRLPEAQQRASAIAADLLRLCTLEADGRLLLLPGAQGFTDRERILLNPSYYVFPAFLALAALGQGARWRRLAQDGVALLRQAQFGRWRLPADWFELPRSGGRPALSRAHPPRFSYDALRVPLHLAWAGLRQEPALRAAADFWYDPGNPYRPAWADLRTD</sequence>
<dbReference type="InterPro" id="IPR008928">
    <property type="entry name" value="6-hairpin_glycosidase_sf"/>
</dbReference>
<evidence type="ECO:0000256" key="1">
    <source>
        <dbReference type="ARBA" id="ARBA00000966"/>
    </source>
</evidence>
<keyword evidence="6 8" id="KW-0326">Glycosidase</keyword>
<dbReference type="InterPro" id="IPR002037">
    <property type="entry name" value="Glyco_hydro_8"/>
</dbReference>
<dbReference type="OrthoDB" id="9766708at2"/>
<dbReference type="InterPro" id="IPR012341">
    <property type="entry name" value="6hp_glycosidase-like_sf"/>
</dbReference>
<keyword evidence="5" id="KW-0136">Cellulose degradation</keyword>
<dbReference type="EMBL" id="ADVL01000562">
    <property type="protein sequence ID" value="EFH11003.1"/>
    <property type="molecule type" value="Genomic_DNA"/>
</dbReference>
<dbReference type="Pfam" id="PF01270">
    <property type="entry name" value="Glyco_hydro_8"/>
    <property type="match status" value="1"/>
</dbReference>
<evidence type="ECO:0000256" key="4">
    <source>
        <dbReference type="ARBA" id="ARBA00022801"/>
    </source>
</evidence>
<gene>
    <name evidence="8" type="primary">cmcAX2</name>
    <name evidence="8" type="ORF">HMPREF0731_2778</name>
</gene>
<dbReference type="SUPFAM" id="SSF48208">
    <property type="entry name" value="Six-hairpin glycosidases"/>
    <property type="match status" value="1"/>
</dbReference>
<proteinExistence type="inferred from homology"/>
<dbReference type="AlphaFoldDB" id="D5RNW7"/>
<accession>D5RNW7</accession>
<evidence type="ECO:0000256" key="6">
    <source>
        <dbReference type="ARBA" id="ARBA00023295"/>
    </source>
</evidence>
<keyword evidence="7" id="KW-0119">Carbohydrate metabolism</keyword>
<evidence type="ECO:0000256" key="7">
    <source>
        <dbReference type="ARBA" id="ARBA00023326"/>
    </source>
</evidence>
<dbReference type="HOGENOM" id="CLU_037297_1_0_5"/>
<evidence type="ECO:0000256" key="2">
    <source>
        <dbReference type="ARBA" id="ARBA00009209"/>
    </source>
</evidence>